<dbReference type="Proteomes" id="UP001497497">
    <property type="component" value="Unassembled WGS sequence"/>
</dbReference>
<evidence type="ECO:0000313" key="7">
    <source>
        <dbReference type="EMBL" id="CAL1529336.1"/>
    </source>
</evidence>
<feature type="transmembrane region" description="Helical" evidence="5">
    <location>
        <begin position="224"/>
        <end position="248"/>
    </location>
</feature>
<dbReference type="InterPro" id="IPR004853">
    <property type="entry name" value="Sugar_P_trans_dom"/>
</dbReference>
<feature type="transmembrane region" description="Helical" evidence="5">
    <location>
        <begin position="108"/>
        <end position="128"/>
    </location>
</feature>
<comment type="subcellular location">
    <subcellularLocation>
        <location evidence="1">Membrane</location>
        <topology evidence="1">Multi-pass membrane protein</topology>
    </subcellularLocation>
</comment>
<sequence length="425" mass="48565">MPSRKTNWRQFYDRKNVQSILMSRLRNFPIGRNAKKSDRVELGHHHDLKDLKNAIKKQEERVKSSVCSIVFCATAVKTLALVVFYYVFSIGLTFYNQHMFQHGHLALSTTMCHLVFKFVLAAFIRHLLEWKTSEPRVTLTWVVYIKRVALAGCVSSLDIGLSNWSFEMITVSLYTMSKSTAVIFILFFSLFFKLEKFRWSLVLVVVFIFLGLFLFTYHSTQFNLQGFILVMSASMLSGLRWTLAQIVLQKHEIGLHNPVDMMYHIQPWMMLSLLPLSAGIELQAISTTDQYFRFSQWSVLFTTVGYVLLGAMLGFMLEFSEFLLLSHTSSLTMSIAGIFKEICILGLAILINHDKINWINGLGLVVCLAGITVHVISKAVVTKEETSGRVVDVSVESLKMLKRNGAAHEESDSDEVDLFRIDRDR</sequence>
<feature type="transmembrane region" description="Helical" evidence="5">
    <location>
        <begin position="268"/>
        <end position="285"/>
    </location>
</feature>
<evidence type="ECO:0000256" key="2">
    <source>
        <dbReference type="ARBA" id="ARBA00022692"/>
    </source>
</evidence>
<organism evidence="7 8">
    <name type="scientific">Lymnaea stagnalis</name>
    <name type="common">Great pond snail</name>
    <name type="synonym">Helix stagnalis</name>
    <dbReference type="NCBI Taxonomy" id="6523"/>
    <lineage>
        <taxon>Eukaryota</taxon>
        <taxon>Metazoa</taxon>
        <taxon>Spiralia</taxon>
        <taxon>Lophotrochozoa</taxon>
        <taxon>Mollusca</taxon>
        <taxon>Gastropoda</taxon>
        <taxon>Heterobranchia</taxon>
        <taxon>Euthyneura</taxon>
        <taxon>Panpulmonata</taxon>
        <taxon>Hygrophila</taxon>
        <taxon>Lymnaeoidea</taxon>
        <taxon>Lymnaeidae</taxon>
        <taxon>Lymnaea</taxon>
    </lineage>
</organism>
<protein>
    <recommendedName>
        <fullName evidence="6">Sugar phosphate transporter domain-containing protein</fullName>
    </recommendedName>
</protein>
<comment type="caution">
    <text evidence="7">The sequence shown here is derived from an EMBL/GenBank/DDBJ whole genome shotgun (WGS) entry which is preliminary data.</text>
</comment>
<feature type="transmembrane region" description="Helical" evidence="5">
    <location>
        <begin position="331"/>
        <end position="351"/>
    </location>
</feature>
<proteinExistence type="predicted"/>
<accession>A0AAV2H6J5</accession>
<evidence type="ECO:0000256" key="5">
    <source>
        <dbReference type="SAM" id="Phobius"/>
    </source>
</evidence>
<feature type="transmembrane region" description="Helical" evidence="5">
    <location>
        <begin position="66"/>
        <end position="88"/>
    </location>
</feature>
<feature type="transmembrane region" description="Helical" evidence="5">
    <location>
        <begin position="357"/>
        <end position="376"/>
    </location>
</feature>
<dbReference type="EMBL" id="CAXITT010000047">
    <property type="protein sequence ID" value="CAL1529336.1"/>
    <property type="molecule type" value="Genomic_DNA"/>
</dbReference>
<keyword evidence="3 5" id="KW-1133">Transmembrane helix</keyword>
<keyword evidence="2 5" id="KW-0812">Transmembrane</keyword>
<evidence type="ECO:0000256" key="3">
    <source>
        <dbReference type="ARBA" id="ARBA00022989"/>
    </source>
</evidence>
<evidence type="ECO:0000259" key="6">
    <source>
        <dbReference type="Pfam" id="PF03151"/>
    </source>
</evidence>
<evidence type="ECO:0000313" key="8">
    <source>
        <dbReference type="Proteomes" id="UP001497497"/>
    </source>
</evidence>
<evidence type="ECO:0000256" key="4">
    <source>
        <dbReference type="ARBA" id="ARBA00023136"/>
    </source>
</evidence>
<name>A0AAV2H6J5_LYMST</name>
<evidence type="ECO:0000256" key="1">
    <source>
        <dbReference type="ARBA" id="ARBA00004141"/>
    </source>
</evidence>
<dbReference type="InterPro" id="IPR050186">
    <property type="entry name" value="TPT_transporter"/>
</dbReference>
<feature type="transmembrane region" description="Helical" evidence="5">
    <location>
        <begin position="297"/>
        <end position="319"/>
    </location>
</feature>
<keyword evidence="4 5" id="KW-0472">Membrane</keyword>
<feature type="transmembrane region" description="Helical" evidence="5">
    <location>
        <begin position="199"/>
        <end position="218"/>
    </location>
</feature>
<reference evidence="7 8" key="1">
    <citation type="submission" date="2024-04" db="EMBL/GenBank/DDBJ databases">
        <authorList>
            <consortium name="Genoscope - CEA"/>
            <person name="William W."/>
        </authorList>
    </citation>
    <scope>NUCLEOTIDE SEQUENCE [LARGE SCALE GENOMIC DNA]</scope>
</reference>
<dbReference type="PANTHER" id="PTHR11132">
    <property type="entry name" value="SOLUTE CARRIER FAMILY 35"/>
    <property type="match status" value="1"/>
</dbReference>
<dbReference type="CDD" id="cd21092">
    <property type="entry name" value="TPT_S35C2"/>
    <property type="match status" value="1"/>
</dbReference>
<dbReference type="GO" id="GO:0016020">
    <property type="term" value="C:membrane"/>
    <property type="evidence" value="ECO:0007669"/>
    <property type="project" value="UniProtKB-SubCell"/>
</dbReference>
<gene>
    <name evidence="7" type="ORF">GSLYS_00003491001</name>
</gene>
<dbReference type="Pfam" id="PF03151">
    <property type="entry name" value="TPT"/>
    <property type="match status" value="1"/>
</dbReference>
<dbReference type="AlphaFoldDB" id="A0AAV2H6J5"/>
<feature type="transmembrane region" description="Helical" evidence="5">
    <location>
        <begin position="172"/>
        <end position="192"/>
    </location>
</feature>
<feature type="domain" description="Sugar phosphate transporter" evidence="6">
    <location>
        <begin position="77"/>
        <end position="372"/>
    </location>
</feature>
<keyword evidence="8" id="KW-1185">Reference proteome</keyword>